<dbReference type="GO" id="GO:0005829">
    <property type="term" value="C:cytosol"/>
    <property type="evidence" value="ECO:0007669"/>
    <property type="project" value="TreeGrafter"/>
</dbReference>
<accession>A0AAW5R185</accession>
<comment type="caution">
    <text evidence="10">The sequence shown here is derived from an EMBL/GenBank/DDBJ whole genome shotgun (WGS) entry which is preliminary data.</text>
</comment>
<dbReference type="GO" id="GO:0045892">
    <property type="term" value="P:negative regulation of DNA-templated transcription"/>
    <property type="evidence" value="ECO:0007669"/>
    <property type="project" value="TreeGrafter"/>
</dbReference>
<sequence>MSDFPNPGHDHDVCADRVVRVARAVCRRRGVRLTSQREKVLDVLAQSHRPMGAYEILDMMAENGKRPAPITVYRALDFLLQQGLAHRIESRNAYVACMIGDAAHEGAVFLICRGCGNVGEAPADDVEAAIAKVARDSNFSPDLAVVEIEGLCSHCAGGSRRGSVQ</sequence>
<comment type="subunit">
    <text evidence="9">Homodimer.</text>
</comment>
<feature type="binding site" evidence="7">
    <location>
        <position position="115"/>
    </location>
    <ligand>
        <name>Zn(2+)</name>
        <dbReference type="ChEBI" id="CHEBI:29105"/>
    </ligand>
</feature>
<feature type="binding site" evidence="8">
    <location>
        <position position="127"/>
    </location>
    <ligand>
        <name>Fe cation</name>
        <dbReference type="ChEBI" id="CHEBI:24875"/>
    </ligand>
</feature>
<keyword evidence="8 9" id="KW-0408">Iron</keyword>
<feature type="binding site" evidence="7">
    <location>
        <position position="152"/>
    </location>
    <ligand>
        <name>Zn(2+)</name>
        <dbReference type="ChEBI" id="CHEBI:29105"/>
    </ligand>
</feature>
<evidence type="ECO:0000256" key="5">
    <source>
        <dbReference type="ARBA" id="ARBA00023125"/>
    </source>
</evidence>
<feature type="binding site" evidence="7">
    <location>
        <position position="155"/>
    </location>
    <ligand>
        <name>Zn(2+)</name>
        <dbReference type="ChEBI" id="CHEBI:29105"/>
    </ligand>
</feature>
<gene>
    <name evidence="9" type="primary">fur</name>
    <name evidence="10" type="ORF">MUB46_11245</name>
</gene>
<keyword evidence="4 9" id="KW-0805">Transcription regulation</keyword>
<keyword evidence="7 9" id="KW-0479">Metal-binding</keyword>
<dbReference type="GO" id="GO:0000976">
    <property type="term" value="F:transcription cis-regulatory region binding"/>
    <property type="evidence" value="ECO:0007669"/>
    <property type="project" value="TreeGrafter"/>
</dbReference>
<proteinExistence type="inferred from homology"/>
<evidence type="ECO:0000256" key="8">
    <source>
        <dbReference type="PIRSR" id="PIRSR602481-2"/>
    </source>
</evidence>
<evidence type="ECO:0000256" key="2">
    <source>
        <dbReference type="ARBA" id="ARBA00022491"/>
    </source>
</evidence>
<comment type="similarity">
    <text evidence="1 9">Belongs to the Fur family.</text>
</comment>
<dbReference type="AlphaFoldDB" id="A0AAW5R185"/>
<keyword evidence="5 9" id="KW-0238">DNA-binding</keyword>
<dbReference type="InterPro" id="IPR036388">
    <property type="entry name" value="WH-like_DNA-bd_sf"/>
</dbReference>
<dbReference type="GO" id="GO:0003700">
    <property type="term" value="F:DNA-binding transcription factor activity"/>
    <property type="evidence" value="ECO:0007669"/>
    <property type="project" value="UniProtKB-UniRule"/>
</dbReference>
<keyword evidence="2 9" id="KW-0678">Repressor</keyword>
<dbReference type="GO" id="GO:1900376">
    <property type="term" value="P:regulation of secondary metabolite biosynthetic process"/>
    <property type="evidence" value="ECO:0007669"/>
    <property type="project" value="TreeGrafter"/>
</dbReference>
<comment type="cofactor">
    <cofactor evidence="7">
        <name>Zn(2+)</name>
        <dbReference type="ChEBI" id="CHEBI:29105"/>
    </cofactor>
    <text evidence="7">Binds 1 zinc ion per subunit.</text>
</comment>
<dbReference type="CDD" id="cd07153">
    <property type="entry name" value="Fur_like"/>
    <property type="match status" value="1"/>
</dbReference>
<evidence type="ECO:0000256" key="4">
    <source>
        <dbReference type="ARBA" id="ARBA00023015"/>
    </source>
</evidence>
<name>A0AAW5R185_9HYPH</name>
<dbReference type="Gene3D" id="3.30.1490.190">
    <property type="match status" value="1"/>
</dbReference>
<evidence type="ECO:0000256" key="3">
    <source>
        <dbReference type="ARBA" id="ARBA00022833"/>
    </source>
</evidence>
<organism evidence="10 11">
    <name type="scientific">Microbaculum marinisediminis</name>
    <dbReference type="NCBI Taxonomy" id="2931392"/>
    <lineage>
        <taxon>Bacteria</taxon>
        <taxon>Pseudomonadati</taxon>
        <taxon>Pseudomonadota</taxon>
        <taxon>Alphaproteobacteria</taxon>
        <taxon>Hyphomicrobiales</taxon>
        <taxon>Tepidamorphaceae</taxon>
        <taxon>Microbaculum</taxon>
    </lineage>
</organism>
<dbReference type="Pfam" id="PF01475">
    <property type="entry name" value="FUR"/>
    <property type="match status" value="1"/>
</dbReference>
<dbReference type="PANTHER" id="PTHR33202:SF6">
    <property type="entry name" value="ZINC UPTAKE REGULATION PROTEIN"/>
    <property type="match status" value="1"/>
</dbReference>
<feature type="binding site" evidence="7">
    <location>
        <position position="112"/>
    </location>
    <ligand>
        <name>Zn(2+)</name>
        <dbReference type="ChEBI" id="CHEBI:29105"/>
    </ligand>
</feature>
<dbReference type="InterPro" id="IPR002481">
    <property type="entry name" value="FUR"/>
</dbReference>
<reference evidence="10 11" key="1">
    <citation type="submission" date="2022-04" db="EMBL/GenBank/DDBJ databases">
        <authorList>
            <person name="Ye Y.-Q."/>
            <person name="Du Z.-J."/>
        </authorList>
    </citation>
    <scope>NUCLEOTIDE SEQUENCE [LARGE SCALE GENOMIC DNA]</scope>
    <source>
        <strain evidence="10 11">A6E488</strain>
    </source>
</reference>
<evidence type="ECO:0000256" key="1">
    <source>
        <dbReference type="ARBA" id="ARBA00007957"/>
    </source>
</evidence>
<dbReference type="EMBL" id="JALIDZ010000004">
    <property type="protein sequence ID" value="MCT8972433.1"/>
    <property type="molecule type" value="Genomic_DNA"/>
</dbReference>
<keyword evidence="9" id="KW-0963">Cytoplasm</keyword>
<protein>
    <recommendedName>
        <fullName evidence="9">Ferric uptake regulation protein</fullName>
    </recommendedName>
</protein>
<dbReference type="GO" id="GO:0008270">
    <property type="term" value="F:zinc ion binding"/>
    <property type="evidence" value="ECO:0007669"/>
    <property type="project" value="TreeGrafter"/>
</dbReference>
<evidence type="ECO:0000256" key="6">
    <source>
        <dbReference type="ARBA" id="ARBA00023163"/>
    </source>
</evidence>
<dbReference type="Gene3D" id="1.10.10.10">
    <property type="entry name" value="Winged helix-like DNA-binding domain superfamily/Winged helix DNA-binding domain"/>
    <property type="match status" value="1"/>
</dbReference>
<comment type="subcellular location">
    <subcellularLocation>
        <location evidence="9">Cytoplasm</location>
    </subcellularLocation>
</comment>
<evidence type="ECO:0000313" key="11">
    <source>
        <dbReference type="Proteomes" id="UP001320898"/>
    </source>
</evidence>
<dbReference type="InterPro" id="IPR036390">
    <property type="entry name" value="WH_DNA-bd_sf"/>
</dbReference>
<comment type="cofactor">
    <cofactor evidence="8">
        <name>Mn(2+)</name>
        <dbReference type="ChEBI" id="CHEBI:29035"/>
    </cofactor>
    <cofactor evidence="8">
        <name>Fe(2+)</name>
        <dbReference type="ChEBI" id="CHEBI:29033"/>
    </cofactor>
    <text evidence="8">Binds 1 Mn(2+) or Fe(2+) ion per subunit.</text>
</comment>
<evidence type="ECO:0000256" key="7">
    <source>
        <dbReference type="PIRSR" id="PIRSR602481-1"/>
    </source>
</evidence>
<dbReference type="InterPro" id="IPR043135">
    <property type="entry name" value="Fur_C"/>
</dbReference>
<keyword evidence="6 9" id="KW-0804">Transcription</keyword>
<dbReference type="SUPFAM" id="SSF46785">
    <property type="entry name" value="Winged helix' DNA-binding domain"/>
    <property type="match status" value="1"/>
</dbReference>
<keyword evidence="3 7" id="KW-0862">Zinc</keyword>
<dbReference type="RefSeq" id="WP_261615994.1">
    <property type="nucleotide sequence ID" value="NZ_JALIDZ010000004.1"/>
</dbReference>
<dbReference type="PANTHER" id="PTHR33202">
    <property type="entry name" value="ZINC UPTAKE REGULATION PROTEIN"/>
    <property type="match status" value="1"/>
</dbReference>
<evidence type="ECO:0000313" key="10">
    <source>
        <dbReference type="EMBL" id="MCT8972433.1"/>
    </source>
</evidence>
<keyword evidence="11" id="KW-1185">Reference proteome</keyword>
<dbReference type="Proteomes" id="UP001320898">
    <property type="component" value="Unassembled WGS sequence"/>
</dbReference>
<evidence type="ECO:0000256" key="9">
    <source>
        <dbReference type="RuleBase" id="RU364037"/>
    </source>
</evidence>